<keyword evidence="1" id="KW-0812">Transmembrane</keyword>
<sequence>MRKDDGVSLSHWIIWPEMPDVRTANGEPKDANLVLVIRRTSREKIFNIFSCFIASVSLLNYLNMFLSLQLVADGSEIRVSIGRCDEQISKYDAGMNSIHGELHLHML</sequence>
<proteinExistence type="predicted"/>
<dbReference type="AlphaFoldDB" id="A0AAD4XY82"/>
<organism evidence="2 3">
    <name type="scientific">Papaver atlanticum</name>
    <dbReference type="NCBI Taxonomy" id="357466"/>
    <lineage>
        <taxon>Eukaryota</taxon>
        <taxon>Viridiplantae</taxon>
        <taxon>Streptophyta</taxon>
        <taxon>Embryophyta</taxon>
        <taxon>Tracheophyta</taxon>
        <taxon>Spermatophyta</taxon>
        <taxon>Magnoliopsida</taxon>
        <taxon>Ranunculales</taxon>
        <taxon>Papaveraceae</taxon>
        <taxon>Papaveroideae</taxon>
        <taxon>Papaver</taxon>
    </lineage>
</organism>
<reference evidence="2" key="1">
    <citation type="submission" date="2022-04" db="EMBL/GenBank/DDBJ databases">
        <title>A functionally conserved STORR gene fusion in Papaver species that diverged 16.8 million years ago.</title>
        <authorList>
            <person name="Catania T."/>
        </authorList>
    </citation>
    <scope>NUCLEOTIDE SEQUENCE</scope>
    <source>
        <strain evidence="2">S-188037</strain>
    </source>
</reference>
<protein>
    <submittedName>
        <fullName evidence="2">Uncharacterized protein</fullName>
    </submittedName>
</protein>
<dbReference type="Proteomes" id="UP001202328">
    <property type="component" value="Unassembled WGS sequence"/>
</dbReference>
<name>A0AAD4XY82_9MAGN</name>
<keyword evidence="1" id="KW-0472">Membrane</keyword>
<keyword evidence="1" id="KW-1133">Transmembrane helix</keyword>
<evidence type="ECO:0000313" key="3">
    <source>
        <dbReference type="Proteomes" id="UP001202328"/>
    </source>
</evidence>
<dbReference type="EMBL" id="JAJJMB010001160">
    <property type="protein sequence ID" value="KAI3958406.1"/>
    <property type="molecule type" value="Genomic_DNA"/>
</dbReference>
<evidence type="ECO:0000313" key="2">
    <source>
        <dbReference type="EMBL" id="KAI3958406.1"/>
    </source>
</evidence>
<gene>
    <name evidence="2" type="ORF">MKW98_011094</name>
</gene>
<comment type="caution">
    <text evidence="2">The sequence shown here is derived from an EMBL/GenBank/DDBJ whole genome shotgun (WGS) entry which is preliminary data.</text>
</comment>
<keyword evidence="3" id="KW-1185">Reference proteome</keyword>
<accession>A0AAD4XY82</accession>
<feature type="transmembrane region" description="Helical" evidence="1">
    <location>
        <begin position="45"/>
        <end position="66"/>
    </location>
</feature>
<evidence type="ECO:0000256" key="1">
    <source>
        <dbReference type="SAM" id="Phobius"/>
    </source>
</evidence>